<proteinExistence type="predicted"/>
<name>A0AA38XDZ1_9EURO</name>
<dbReference type="EMBL" id="JAPDRK010000006">
    <property type="protein sequence ID" value="KAJ9611354.1"/>
    <property type="molecule type" value="Genomic_DNA"/>
</dbReference>
<organism evidence="2 3">
    <name type="scientific">Cladophialophora chaetospira</name>
    <dbReference type="NCBI Taxonomy" id="386627"/>
    <lineage>
        <taxon>Eukaryota</taxon>
        <taxon>Fungi</taxon>
        <taxon>Dikarya</taxon>
        <taxon>Ascomycota</taxon>
        <taxon>Pezizomycotina</taxon>
        <taxon>Eurotiomycetes</taxon>
        <taxon>Chaetothyriomycetidae</taxon>
        <taxon>Chaetothyriales</taxon>
        <taxon>Herpotrichiellaceae</taxon>
        <taxon>Cladophialophora</taxon>
    </lineage>
</organism>
<keyword evidence="3" id="KW-1185">Reference proteome</keyword>
<feature type="coiled-coil region" evidence="1">
    <location>
        <begin position="322"/>
        <end position="349"/>
    </location>
</feature>
<keyword evidence="1" id="KW-0175">Coiled coil</keyword>
<evidence type="ECO:0000313" key="3">
    <source>
        <dbReference type="Proteomes" id="UP001172673"/>
    </source>
</evidence>
<evidence type="ECO:0000256" key="1">
    <source>
        <dbReference type="SAM" id="Coils"/>
    </source>
</evidence>
<dbReference type="AlphaFoldDB" id="A0AA38XDZ1"/>
<reference evidence="2" key="1">
    <citation type="submission" date="2022-10" db="EMBL/GenBank/DDBJ databases">
        <title>Culturing micro-colonial fungi from biological soil crusts in the Mojave desert and describing Neophaeococcomyces mojavensis, and introducing the new genera and species Taxawa tesnikishii.</title>
        <authorList>
            <person name="Kurbessoian T."/>
            <person name="Stajich J.E."/>
        </authorList>
    </citation>
    <scope>NUCLEOTIDE SEQUENCE</scope>
    <source>
        <strain evidence="2">TK_41</strain>
    </source>
</reference>
<sequence length="503" mass="58521">MSPPSETNPASYLGVYPSVPTSTYSEIYPSEPSPQIREIASLYRELIDLFISMRYINLENVHYPPHNAPRNINLTIPARFGFTKDVVDLYQLIPHIHDHAYPNWNHGSDHGEFIMGGEFLPDLRDRPDDPERSWSTWEQNVVDPFYALHHLTWQPKGVSAKDHSKQTSSWDDESGPYIKTEYAVLSDCGNHGSVMILNTKNWHMWLIEQLGGSSDPKLRGSFAGDVYPGRKILNKNDLMQYPSRPAVEFLADIIERFKSLQWLPGGLYDTGDEYLALKQKYIAAGWPESFDASEFDRLRQEAEDAETLFRHQTSPLEQLEGLRKQHERLMQLKLKIPDLEAEIASLEAESPELALDEAEWEQTQRDLQSRRDTLKTWRRQVGPMTAEDWEKGQAQIREQLEHSKSENKLMMDRQGRLAGTTDEEHQVLMQEGHYEKEIKRHEALLADQDSESRGKRLEKEVRSEALAVDAKIRERWVNEKMKRQWKPEDWHSAWEKWFEMGVV</sequence>
<accession>A0AA38XDZ1</accession>
<dbReference type="Proteomes" id="UP001172673">
    <property type="component" value="Unassembled WGS sequence"/>
</dbReference>
<evidence type="ECO:0000313" key="2">
    <source>
        <dbReference type="EMBL" id="KAJ9611354.1"/>
    </source>
</evidence>
<gene>
    <name evidence="2" type="ORF">H2200_004538</name>
</gene>
<comment type="caution">
    <text evidence="2">The sequence shown here is derived from an EMBL/GenBank/DDBJ whole genome shotgun (WGS) entry which is preliminary data.</text>
</comment>
<protein>
    <submittedName>
        <fullName evidence="2">Uncharacterized protein</fullName>
    </submittedName>
</protein>